<dbReference type="EMBL" id="FOOU01000007">
    <property type="protein sequence ID" value="SFG45453.1"/>
    <property type="molecule type" value="Genomic_DNA"/>
</dbReference>
<feature type="domain" description="HTH marR-type" evidence="1">
    <location>
        <begin position="7"/>
        <end position="139"/>
    </location>
</feature>
<dbReference type="STRING" id="1045558.SAMN05216175_10718"/>
<reference evidence="3" key="1">
    <citation type="submission" date="2016-10" db="EMBL/GenBank/DDBJ databases">
        <authorList>
            <person name="Varghese N."/>
            <person name="Submissions S."/>
        </authorList>
    </citation>
    <scope>NUCLEOTIDE SEQUENCE [LARGE SCALE GENOMIC DNA]</scope>
    <source>
        <strain evidence="3">CGMCC 1.10971</strain>
    </source>
</reference>
<dbReference type="Gene3D" id="1.10.10.10">
    <property type="entry name" value="Winged helix-like DNA-binding domain superfamily/Winged helix DNA-binding domain"/>
    <property type="match status" value="1"/>
</dbReference>
<sequence>MSSSLYWQEVLISLRRIIRATDMQSKRIMKTCGLTIPQVMVLRAINILGDVTVKRISDDVSLSQATVTTILNRLEDRQLVERVRSVKDRRIVNARLTNTGEQTLASAPPLLHEEFISRFGNLDDVEKVRILSSLQQVATMMDAGSLDAAPLLDIAAPAKDILSEVSNEPLQTDSAIAKATT</sequence>
<name>A0A1I2RZG7_9GAMM</name>
<protein>
    <submittedName>
        <fullName evidence="2">DNA-binding transcriptional regulator, MarR family</fullName>
    </submittedName>
</protein>
<dbReference type="GO" id="GO:0003700">
    <property type="term" value="F:DNA-binding transcription factor activity"/>
    <property type="evidence" value="ECO:0007669"/>
    <property type="project" value="InterPro"/>
</dbReference>
<dbReference type="InterPro" id="IPR036388">
    <property type="entry name" value="WH-like_DNA-bd_sf"/>
</dbReference>
<dbReference type="OrthoDB" id="7502947at2"/>
<keyword evidence="3" id="KW-1185">Reference proteome</keyword>
<dbReference type="PROSITE" id="PS50995">
    <property type="entry name" value="HTH_MARR_2"/>
    <property type="match status" value="1"/>
</dbReference>
<gene>
    <name evidence="2" type="ORF">SAMN05216175_10718</name>
</gene>
<evidence type="ECO:0000313" key="2">
    <source>
        <dbReference type="EMBL" id="SFG45453.1"/>
    </source>
</evidence>
<proteinExistence type="predicted"/>
<accession>A0A1I2RZG7</accession>
<dbReference type="InterPro" id="IPR000835">
    <property type="entry name" value="HTH_MarR-typ"/>
</dbReference>
<dbReference type="Pfam" id="PF01047">
    <property type="entry name" value="MarR"/>
    <property type="match status" value="1"/>
</dbReference>
<dbReference type="SUPFAM" id="SSF46785">
    <property type="entry name" value="Winged helix' DNA-binding domain"/>
    <property type="match status" value="1"/>
</dbReference>
<evidence type="ECO:0000259" key="1">
    <source>
        <dbReference type="PROSITE" id="PS50995"/>
    </source>
</evidence>
<dbReference type="GO" id="GO:0003677">
    <property type="term" value="F:DNA binding"/>
    <property type="evidence" value="ECO:0007669"/>
    <property type="project" value="UniProtKB-KW"/>
</dbReference>
<dbReference type="Proteomes" id="UP000198623">
    <property type="component" value="Unassembled WGS sequence"/>
</dbReference>
<dbReference type="AlphaFoldDB" id="A0A1I2RZG7"/>
<dbReference type="RefSeq" id="WP_090728174.1">
    <property type="nucleotide sequence ID" value="NZ_FOOU01000007.1"/>
</dbReference>
<evidence type="ECO:0000313" key="3">
    <source>
        <dbReference type="Proteomes" id="UP000198623"/>
    </source>
</evidence>
<dbReference type="PANTHER" id="PTHR33164">
    <property type="entry name" value="TRANSCRIPTIONAL REGULATOR, MARR FAMILY"/>
    <property type="match status" value="1"/>
</dbReference>
<dbReference type="InterPro" id="IPR036390">
    <property type="entry name" value="WH_DNA-bd_sf"/>
</dbReference>
<keyword evidence="2" id="KW-0238">DNA-binding</keyword>
<dbReference type="GO" id="GO:0006950">
    <property type="term" value="P:response to stress"/>
    <property type="evidence" value="ECO:0007669"/>
    <property type="project" value="TreeGrafter"/>
</dbReference>
<dbReference type="SMART" id="SM00347">
    <property type="entry name" value="HTH_MARR"/>
    <property type="match status" value="1"/>
</dbReference>
<dbReference type="PANTHER" id="PTHR33164:SF89">
    <property type="entry name" value="MARR FAMILY REGULATORY PROTEIN"/>
    <property type="match status" value="1"/>
</dbReference>
<organism evidence="2 3">
    <name type="scientific">Neptunomonas qingdaonensis</name>
    <dbReference type="NCBI Taxonomy" id="1045558"/>
    <lineage>
        <taxon>Bacteria</taxon>
        <taxon>Pseudomonadati</taxon>
        <taxon>Pseudomonadota</taxon>
        <taxon>Gammaproteobacteria</taxon>
        <taxon>Oceanospirillales</taxon>
        <taxon>Oceanospirillaceae</taxon>
        <taxon>Neptunomonas</taxon>
    </lineage>
</organism>
<dbReference type="InterPro" id="IPR039422">
    <property type="entry name" value="MarR/SlyA-like"/>
</dbReference>